<name>A0ACC1SWT1_9HYPO</name>
<evidence type="ECO:0000313" key="2">
    <source>
        <dbReference type="Proteomes" id="UP001148629"/>
    </source>
</evidence>
<reference evidence="1" key="1">
    <citation type="submission" date="2022-08" db="EMBL/GenBank/DDBJ databases">
        <title>Genome Sequence of Fusarium decemcellulare.</title>
        <authorList>
            <person name="Buettner E."/>
        </authorList>
    </citation>
    <scope>NUCLEOTIDE SEQUENCE</scope>
    <source>
        <strain evidence="1">Babe19</strain>
    </source>
</reference>
<accession>A0ACC1SWT1</accession>
<gene>
    <name evidence="1" type="ORF">NM208_g1270</name>
</gene>
<evidence type="ECO:0000313" key="1">
    <source>
        <dbReference type="EMBL" id="KAJ3547888.1"/>
    </source>
</evidence>
<protein>
    <submittedName>
        <fullName evidence="1">Uncharacterized protein</fullName>
    </submittedName>
</protein>
<dbReference type="Proteomes" id="UP001148629">
    <property type="component" value="Unassembled WGS sequence"/>
</dbReference>
<comment type="caution">
    <text evidence="1">The sequence shown here is derived from an EMBL/GenBank/DDBJ whole genome shotgun (WGS) entry which is preliminary data.</text>
</comment>
<dbReference type="EMBL" id="JANRMS010000064">
    <property type="protein sequence ID" value="KAJ3547888.1"/>
    <property type="molecule type" value="Genomic_DNA"/>
</dbReference>
<organism evidence="1 2">
    <name type="scientific">Fusarium decemcellulare</name>
    <dbReference type="NCBI Taxonomy" id="57161"/>
    <lineage>
        <taxon>Eukaryota</taxon>
        <taxon>Fungi</taxon>
        <taxon>Dikarya</taxon>
        <taxon>Ascomycota</taxon>
        <taxon>Pezizomycotina</taxon>
        <taxon>Sordariomycetes</taxon>
        <taxon>Hypocreomycetidae</taxon>
        <taxon>Hypocreales</taxon>
        <taxon>Nectriaceae</taxon>
        <taxon>Fusarium</taxon>
        <taxon>Fusarium decemcellulare species complex</taxon>
    </lineage>
</organism>
<proteinExistence type="predicted"/>
<sequence length="108" mass="12324">MDLERGKFRQCTASPKKVMLHEEDRDLIMQNMVDPTKLYRMDIEYGKVVDEWFNAKDLATIARDLTSLNCAFALTSSPTKPDDEANQRRQLAGDNITQGHAQSPETCF</sequence>
<keyword evidence="2" id="KW-1185">Reference proteome</keyword>